<protein>
    <recommendedName>
        <fullName evidence="2">Peptidase A2 domain-containing protein</fullName>
    </recommendedName>
</protein>
<proteinExistence type="predicted"/>
<organism evidence="1">
    <name type="scientific">Octopus bimaculoides</name>
    <name type="common">California two-spotted octopus</name>
    <dbReference type="NCBI Taxonomy" id="37653"/>
    <lineage>
        <taxon>Eukaryota</taxon>
        <taxon>Metazoa</taxon>
        <taxon>Spiralia</taxon>
        <taxon>Lophotrochozoa</taxon>
        <taxon>Mollusca</taxon>
        <taxon>Cephalopoda</taxon>
        <taxon>Coleoidea</taxon>
        <taxon>Octopodiformes</taxon>
        <taxon>Octopoda</taxon>
        <taxon>Incirrata</taxon>
        <taxon>Octopodidae</taxon>
        <taxon>Octopus</taxon>
    </lineage>
</organism>
<evidence type="ECO:0008006" key="2">
    <source>
        <dbReference type="Google" id="ProtNLM"/>
    </source>
</evidence>
<sequence length="210" mass="22811">MHIHGHLAIGPGKLKGWPPLNTLVTGKNDQLLLCVRNRSSGRRFLINTGAEVSVIPASARDLRYRKRGQPSTAANGSTIEAYDFLRAHLLLIDLQRRRLINSNTYASVSQTSAQVALCITTVSQTKNEFSNLLASRPSFTTPTFSKLTARNGVTHNLPPPVHSRAHCLSPDKLAIAKAEFDNMEALGIVHRSSSTCSAPLQVAPKPNGGW</sequence>
<dbReference type="SUPFAM" id="SSF56672">
    <property type="entry name" value="DNA/RNA polymerases"/>
    <property type="match status" value="1"/>
</dbReference>
<evidence type="ECO:0000313" key="1">
    <source>
        <dbReference type="EMBL" id="KOF78600.1"/>
    </source>
</evidence>
<accession>A0A0L8GPR2</accession>
<dbReference type="Gene3D" id="3.10.10.10">
    <property type="entry name" value="HIV Type 1 Reverse Transcriptase, subunit A, domain 1"/>
    <property type="match status" value="1"/>
</dbReference>
<dbReference type="InterPro" id="IPR043502">
    <property type="entry name" value="DNA/RNA_pol_sf"/>
</dbReference>
<dbReference type="EMBL" id="KQ421018">
    <property type="protein sequence ID" value="KOF78600.1"/>
    <property type="molecule type" value="Genomic_DNA"/>
</dbReference>
<dbReference type="AlphaFoldDB" id="A0A0L8GPR2"/>
<gene>
    <name evidence="1" type="ORF">OCBIM_22030546mg</name>
</gene>
<name>A0A0L8GPR2_OCTBM</name>
<dbReference type="STRING" id="37653.A0A0L8GPR2"/>
<reference evidence="1" key="1">
    <citation type="submission" date="2015-07" db="EMBL/GenBank/DDBJ databases">
        <title>MeaNS - Measles Nucleotide Surveillance Program.</title>
        <authorList>
            <person name="Tran T."/>
            <person name="Druce J."/>
        </authorList>
    </citation>
    <scope>NUCLEOTIDE SEQUENCE</scope>
    <source>
        <strain evidence="1">UCB-OBI-ISO-001</strain>
        <tissue evidence="1">Gonad</tissue>
    </source>
</reference>